<feature type="transmembrane region" description="Helical" evidence="1">
    <location>
        <begin position="16"/>
        <end position="38"/>
    </location>
</feature>
<reference evidence="3 4" key="1">
    <citation type="submission" date="2015-06" db="EMBL/GenBank/DDBJ databases">
        <authorList>
            <person name="Wibberg Daniel"/>
        </authorList>
    </citation>
    <scope>NUCLEOTIDE SEQUENCE [LARGE SCALE GENOMIC DNA]</scope>
    <source>
        <strain evidence="3 4">T3/55T</strain>
    </source>
</reference>
<dbReference type="RefSeq" id="WP_103202491.1">
    <property type="nucleotide sequence ID" value="NZ_CVTD020000015.1"/>
</dbReference>
<dbReference type="Pfam" id="PF26018">
    <property type="entry name" value="BSH_RND_rel"/>
    <property type="match status" value="1"/>
</dbReference>
<accession>A0A0H5SFV6</accession>
<gene>
    <name evidence="3" type="ORF">HHT355_1170</name>
</gene>
<keyword evidence="4" id="KW-1185">Reference proteome</keyword>
<keyword evidence="1" id="KW-0472">Membrane</keyword>
<name>A0A0H5SFV6_HERHM</name>
<evidence type="ECO:0000313" key="3">
    <source>
        <dbReference type="EMBL" id="CRZ34372.1"/>
    </source>
</evidence>
<organism evidence="3 4">
    <name type="scientific">Herbinix hemicellulosilytica</name>
    <dbReference type="NCBI Taxonomy" id="1564487"/>
    <lineage>
        <taxon>Bacteria</taxon>
        <taxon>Bacillati</taxon>
        <taxon>Bacillota</taxon>
        <taxon>Clostridia</taxon>
        <taxon>Lachnospirales</taxon>
        <taxon>Lachnospiraceae</taxon>
        <taxon>Herbinix</taxon>
    </lineage>
</organism>
<dbReference type="OrthoDB" id="1834786at2"/>
<evidence type="ECO:0000256" key="1">
    <source>
        <dbReference type="SAM" id="Phobius"/>
    </source>
</evidence>
<keyword evidence="1" id="KW-1133">Transmembrane helix</keyword>
<dbReference type="InterPro" id="IPR058709">
    <property type="entry name" value="BSH_RND-rel"/>
</dbReference>
<proteinExistence type="predicted"/>
<evidence type="ECO:0000313" key="4">
    <source>
        <dbReference type="Proteomes" id="UP000236497"/>
    </source>
</evidence>
<sequence length="463" mass="53552">MSKNSRVVKFRKKRTLNIGIVIFLILFIYIAINTYIYFTKEHISIYEVQEGFNVVDNRITGLVLREEHLVSTDKAGYVYYFQKEGARVAKNASVYSIDESTQIMDIITSSDDIITLSDSSNVQLQYLIKKFHNIYSDQKFSYIYDFKSDIESAMYDMLNQTMIEKGRQIQEDTGFAYTYEVFKSETSGVISYYMDNYETVTKDTITKDLFDTQNYKRVSLRTSNLISTNTPVYKIVTSENWSIILPLNAEQYEKLSGKDKIEFTILKDNFTTRAPVKIFQSPLDGSYYAELVMDKHMSNYLEDRFLEIDLHLEAVKGLKIPLSAVTTKDFYLVPLNYFTSGGDSAQKGLIKEEYDKDTGEVNLVFVPADIYYQDDIYGYVDTNLFSPNTWIRSTDGNRYQLSVTNKLTGVYNVNMGYAVFKRIEILYQNESYCIVDKNTSYGLALYDHIALDSSTVVEQKIIY</sequence>
<dbReference type="EMBL" id="CVTD020000015">
    <property type="protein sequence ID" value="CRZ34372.1"/>
    <property type="molecule type" value="Genomic_DNA"/>
</dbReference>
<protein>
    <recommendedName>
        <fullName evidence="2">RND related barrel-sandwich hybrid domain-containing protein</fullName>
    </recommendedName>
</protein>
<feature type="domain" description="RND related barrel-sandwich hybrid" evidence="2">
    <location>
        <begin position="68"/>
        <end position="235"/>
    </location>
</feature>
<dbReference type="Proteomes" id="UP000236497">
    <property type="component" value="Unassembled WGS sequence"/>
</dbReference>
<dbReference type="AlphaFoldDB" id="A0A0H5SFV6"/>
<keyword evidence="1" id="KW-0812">Transmembrane</keyword>
<evidence type="ECO:0000259" key="2">
    <source>
        <dbReference type="Pfam" id="PF26018"/>
    </source>
</evidence>